<dbReference type="OMA" id="SGKDMRA"/>
<dbReference type="GeneID" id="9689864"/>
<dbReference type="OrthoDB" id="514183at2759"/>
<dbReference type="RefSeq" id="XP_003064586.1">
    <property type="nucleotide sequence ID" value="XM_003064540.1"/>
</dbReference>
<reference evidence="5 6" key="1">
    <citation type="journal article" date="2009" name="Science">
        <title>Green evolution and dynamic adaptations revealed by genomes of the marine picoeukaryotes Micromonas.</title>
        <authorList>
            <person name="Worden A.Z."/>
            <person name="Lee J.H."/>
            <person name="Mock T."/>
            <person name="Rouze P."/>
            <person name="Simmons M.P."/>
            <person name="Aerts A.L."/>
            <person name="Allen A.E."/>
            <person name="Cuvelier M.L."/>
            <person name="Derelle E."/>
            <person name="Everett M.V."/>
            <person name="Foulon E."/>
            <person name="Grimwood J."/>
            <person name="Gundlach H."/>
            <person name="Henrissat B."/>
            <person name="Napoli C."/>
            <person name="McDonald S.M."/>
            <person name="Parker M.S."/>
            <person name="Rombauts S."/>
            <person name="Salamov A."/>
            <person name="Von Dassow P."/>
            <person name="Badger J.H."/>
            <person name="Coutinho P.M."/>
            <person name="Demir E."/>
            <person name="Dubchak I."/>
            <person name="Gentemann C."/>
            <person name="Eikrem W."/>
            <person name="Gready J.E."/>
            <person name="John U."/>
            <person name="Lanier W."/>
            <person name="Lindquist E.A."/>
            <person name="Lucas S."/>
            <person name="Mayer K.F."/>
            <person name="Moreau H."/>
            <person name="Not F."/>
            <person name="Otillar R."/>
            <person name="Panaud O."/>
            <person name="Pangilinan J."/>
            <person name="Paulsen I."/>
            <person name="Piegu B."/>
            <person name="Poliakov A."/>
            <person name="Robbens S."/>
            <person name="Schmutz J."/>
            <person name="Toulza E."/>
            <person name="Wyss T."/>
            <person name="Zelensky A."/>
            <person name="Zhou K."/>
            <person name="Armbrust E.V."/>
            <person name="Bhattacharya D."/>
            <person name="Goodenough U.W."/>
            <person name="Van de Peer Y."/>
            <person name="Grigoriev I.V."/>
        </authorList>
    </citation>
    <scope>NUCLEOTIDE SEQUENCE [LARGE SCALE GENOMIC DNA]</scope>
    <source>
        <strain evidence="5 6">CCMP1545</strain>
    </source>
</reference>
<dbReference type="GO" id="GO:0019825">
    <property type="term" value="F:oxygen binding"/>
    <property type="evidence" value="ECO:0007669"/>
    <property type="project" value="InterPro"/>
</dbReference>
<accession>C1N9B0</accession>
<dbReference type="InterPro" id="IPR012292">
    <property type="entry name" value="Globin/Proto"/>
</dbReference>
<keyword evidence="1" id="KW-0813">Transport</keyword>
<dbReference type="EMBL" id="GG663751">
    <property type="protein sequence ID" value="EEH51491.1"/>
    <property type="molecule type" value="Genomic_DNA"/>
</dbReference>
<keyword evidence="6" id="KW-1185">Reference proteome</keyword>
<evidence type="ECO:0000256" key="3">
    <source>
        <dbReference type="ARBA" id="ARBA00022723"/>
    </source>
</evidence>
<dbReference type="GO" id="GO:0020037">
    <property type="term" value="F:heme binding"/>
    <property type="evidence" value="ECO:0007669"/>
    <property type="project" value="InterPro"/>
</dbReference>
<feature type="non-terminal residue" evidence="5">
    <location>
        <position position="111"/>
    </location>
</feature>
<organism evidence="6">
    <name type="scientific">Micromonas pusilla (strain CCMP1545)</name>
    <name type="common">Picoplanktonic green alga</name>
    <dbReference type="NCBI Taxonomy" id="564608"/>
    <lineage>
        <taxon>Eukaryota</taxon>
        <taxon>Viridiplantae</taxon>
        <taxon>Chlorophyta</taxon>
        <taxon>Mamiellophyceae</taxon>
        <taxon>Mamiellales</taxon>
        <taxon>Mamiellaceae</taxon>
        <taxon>Micromonas</taxon>
    </lineage>
</organism>
<dbReference type="Proteomes" id="UP000001876">
    <property type="component" value="Unassembled WGS sequence"/>
</dbReference>
<keyword evidence="3" id="KW-0479">Metal-binding</keyword>
<dbReference type="eggNOG" id="ENOG502SC6F">
    <property type="taxonomic scope" value="Eukaryota"/>
</dbReference>
<dbReference type="Pfam" id="PF01152">
    <property type="entry name" value="Bac_globin"/>
    <property type="match status" value="1"/>
</dbReference>
<dbReference type="AlphaFoldDB" id="C1N9B0"/>
<dbReference type="Gene3D" id="1.10.490.10">
    <property type="entry name" value="Globins"/>
    <property type="match status" value="1"/>
</dbReference>
<keyword evidence="4" id="KW-0408">Iron</keyword>
<proteinExistence type="predicted"/>
<dbReference type="KEGG" id="mpp:MICPUCDRAFT_9117"/>
<dbReference type="InterPro" id="IPR009050">
    <property type="entry name" value="Globin-like_sf"/>
</dbReference>
<evidence type="ECO:0000256" key="1">
    <source>
        <dbReference type="ARBA" id="ARBA00022448"/>
    </source>
</evidence>
<dbReference type="CDD" id="cd00454">
    <property type="entry name" value="TrHb1_N"/>
    <property type="match status" value="1"/>
</dbReference>
<sequence>TTLFERVGGEDALTAAVDLFYEKNLADDRIASMFEGADMDALKKHQFNFMRVAFGGDASAYGGRGIFAAHKNLMLEKGLDERHFDCVAENLVATLRELRVAKDVVDDVVAV</sequence>
<dbReference type="SUPFAM" id="SSF46458">
    <property type="entry name" value="Globin-like"/>
    <property type="match status" value="1"/>
</dbReference>
<evidence type="ECO:0000256" key="2">
    <source>
        <dbReference type="ARBA" id="ARBA00022617"/>
    </source>
</evidence>
<protein>
    <submittedName>
        <fullName evidence="5">Predicted protein</fullName>
    </submittedName>
</protein>
<evidence type="ECO:0000313" key="6">
    <source>
        <dbReference type="Proteomes" id="UP000001876"/>
    </source>
</evidence>
<evidence type="ECO:0000313" key="5">
    <source>
        <dbReference type="EMBL" id="EEH51491.1"/>
    </source>
</evidence>
<keyword evidence="2" id="KW-0349">Heme</keyword>
<gene>
    <name evidence="5" type="ORF">MICPUCDRAFT_9117</name>
</gene>
<feature type="non-terminal residue" evidence="5">
    <location>
        <position position="1"/>
    </location>
</feature>
<evidence type="ECO:0000256" key="4">
    <source>
        <dbReference type="ARBA" id="ARBA00023004"/>
    </source>
</evidence>
<dbReference type="GO" id="GO:0046872">
    <property type="term" value="F:metal ion binding"/>
    <property type="evidence" value="ECO:0007669"/>
    <property type="project" value="UniProtKB-KW"/>
</dbReference>
<dbReference type="InterPro" id="IPR001486">
    <property type="entry name" value="Hemoglobin_trunc"/>
</dbReference>
<dbReference type="STRING" id="564608.C1N9B0"/>
<name>C1N9B0_MICPC</name>